<evidence type="ECO:0000313" key="3">
    <source>
        <dbReference type="EMBL" id="QOD57505.1"/>
    </source>
</evidence>
<feature type="transmembrane region" description="Helical" evidence="1">
    <location>
        <begin position="147"/>
        <end position="180"/>
    </location>
</feature>
<keyword evidence="1" id="KW-0472">Membrane</keyword>
<reference evidence="4" key="2">
    <citation type="submission" date="2017-05" db="EMBL/GenBank/DDBJ databases">
        <title>Whole genome sequence of fish pathogenic bacteria, Photobacterium damselae subsp. piscicida, strain 91-197, isolated from hybrid striped bass (Morone sp.) in USA.</title>
        <authorList>
            <person name="Teru Y."/>
            <person name="Hikima J."/>
            <person name="Kono T."/>
            <person name="Sakai M."/>
            <person name="Takano T."/>
            <person name="Hawke J.P."/>
            <person name="Takeyama H."/>
            <person name="Aoki T."/>
        </authorList>
    </citation>
    <scope>NUCLEOTIDE SEQUENCE [LARGE SCALE GENOMIC DNA]</scope>
    <source>
        <strain evidence="4">91-197</strain>
    </source>
</reference>
<keyword evidence="1" id="KW-1133">Transmembrane helix</keyword>
<dbReference type="EMBL" id="CP061854">
    <property type="protein sequence ID" value="QOD57505.1"/>
    <property type="molecule type" value="Genomic_DNA"/>
</dbReference>
<keyword evidence="2" id="KW-0328">Glycosyltransferase</keyword>
<evidence type="ECO:0000313" key="4">
    <source>
        <dbReference type="Proteomes" id="UP000218676"/>
    </source>
</evidence>
<feature type="transmembrane region" description="Helical" evidence="1">
    <location>
        <begin position="361"/>
        <end position="382"/>
    </location>
</feature>
<dbReference type="EMBL" id="AP018045">
    <property type="protein sequence ID" value="BAX53367.1"/>
    <property type="molecule type" value="Genomic_DNA"/>
</dbReference>
<dbReference type="RefSeq" id="WP_044175870.1">
    <property type="nucleotide sequence ID" value="NZ_AP018045.1"/>
</dbReference>
<gene>
    <name evidence="3" type="ORF">IC627_06130</name>
    <name evidence="2" type="ORF">PDPUS_1_01993</name>
</gene>
<keyword evidence="2" id="KW-0808">Transferase</keyword>
<evidence type="ECO:0000313" key="5">
    <source>
        <dbReference type="Proteomes" id="UP000516656"/>
    </source>
</evidence>
<feature type="transmembrane region" description="Helical" evidence="1">
    <location>
        <begin position="315"/>
        <end position="332"/>
    </location>
</feature>
<dbReference type="GO" id="GO:0016757">
    <property type="term" value="F:glycosyltransferase activity"/>
    <property type="evidence" value="ECO:0007669"/>
    <property type="project" value="UniProtKB-KW"/>
</dbReference>
<evidence type="ECO:0000256" key="1">
    <source>
        <dbReference type="SAM" id="Phobius"/>
    </source>
</evidence>
<reference evidence="2" key="1">
    <citation type="journal article" date="2017" name="Genome Announc.">
        <title>Whole-Genome Sequence of Photobacterium damselae subsp. piscicida Strain 91-197, Isolated from Hybrid Striped Bass (Morone sp.) in the United States.</title>
        <authorList>
            <person name="Teru Y."/>
            <person name="Hikima J."/>
            <person name="Kono T."/>
            <person name="Sakai M."/>
            <person name="Takano T."/>
            <person name="Hawke J.P."/>
            <person name="Takeyama H."/>
            <person name="Aoki T."/>
        </authorList>
    </citation>
    <scope>NUCLEOTIDE SEQUENCE</scope>
    <source>
        <strain evidence="2">91-197</strain>
    </source>
</reference>
<evidence type="ECO:0000313" key="2">
    <source>
        <dbReference type="EMBL" id="BAX53367.1"/>
    </source>
</evidence>
<dbReference type="Proteomes" id="UP000218676">
    <property type="component" value="Chromosome 1"/>
</dbReference>
<accession>A0A1Q9H5T1</accession>
<feature type="transmembrane region" description="Helical" evidence="1">
    <location>
        <begin position="233"/>
        <end position="253"/>
    </location>
</feature>
<dbReference type="AlphaFoldDB" id="A0A1Q9H5T1"/>
<feature type="transmembrane region" description="Helical" evidence="1">
    <location>
        <begin position="290"/>
        <end position="308"/>
    </location>
</feature>
<proteinExistence type="predicted"/>
<protein>
    <submittedName>
        <fullName evidence="2">Mannosyltransferase PIG-V</fullName>
    </submittedName>
</protein>
<sequence>MSISTQENIRLNRNIWLTILFAAIVSRIIFYALGLWGVDSFVTGKYAEQPVWQTICRFDCVWFYRIIHDGYDLFPQWLSQNNAANWAFMPLQPFLGWVFSHLAFFDDPIDNARLGLILVSNIAFVISLPLVVMTLKQLKFSENTQYTAIWLLCFSPYTVYSMAGYTKPLFIVFVTAVFLFSYRQQWLWVAVFGLLAAITRNLGIFLVFPVLIIAIQHYGLDTFYRFKTQGVKVIAAIWIIPFGFFSYMTYLYFHTGDALAFGHIQIAWGRQLTNPIHWIIYGFNTGGPKLYLAIASLLAFALNLYLVFNKKYPEALFMFICLVLPLSSSLNAMPRYLFGLYPTFLGLAMIVERYPSVKTPLLCVFSAASCFISIGFFSHIMFTV</sequence>
<feature type="transmembrane region" description="Helical" evidence="1">
    <location>
        <begin position="186"/>
        <end position="212"/>
    </location>
</feature>
<name>A0A1Q9H5T1_PHODP</name>
<keyword evidence="1" id="KW-0812">Transmembrane</keyword>
<organism evidence="3 5">
    <name type="scientific">Photobacterium damsela subsp. piscicida</name>
    <name type="common">Pasteurella piscicida</name>
    <dbReference type="NCBI Taxonomy" id="38294"/>
    <lineage>
        <taxon>Bacteria</taxon>
        <taxon>Pseudomonadati</taxon>
        <taxon>Pseudomonadota</taxon>
        <taxon>Gammaproteobacteria</taxon>
        <taxon>Vibrionales</taxon>
        <taxon>Vibrionaceae</taxon>
        <taxon>Photobacterium</taxon>
    </lineage>
</organism>
<reference evidence="3 5" key="3">
    <citation type="submission" date="2020-09" db="EMBL/GenBank/DDBJ databases">
        <title>Complete, closed and curated genome sequences of Photobacterium damselae subsp. piscicida isolates from Australia indicate localised evolution and additional plasmid-borne pathogenicity mechanisms.</title>
        <authorList>
            <person name="Baseggio L."/>
            <person name="Silayeva O."/>
            <person name="Buller N."/>
            <person name="Landos M."/>
            <person name="Engelstaedter J."/>
            <person name="Barnes A.C."/>
        </authorList>
    </citation>
    <scope>NUCLEOTIDE SEQUENCE [LARGE SCALE GENOMIC DNA]</scope>
    <source>
        <strain evidence="3 5">AS-16-0540-1</strain>
    </source>
</reference>
<feature type="transmembrane region" description="Helical" evidence="1">
    <location>
        <begin position="15"/>
        <end position="36"/>
    </location>
</feature>
<dbReference type="Proteomes" id="UP000516656">
    <property type="component" value="Chromosome 1"/>
</dbReference>
<feature type="transmembrane region" description="Helical" evidence="1">
    <location>
        <begin position="114"/>
        <end position="135"/>
    </location>
</feature>